<keyword evidence="8" id="KW-1185">Reference proteome</keyword>
<evidence type="ECO:0000256" key="3">
    <source>
        <dbReference type="ARBA" id="ARBA00022989"/>
    </source>
</evidence>
<reference evidence="7" key="1">
    <citation type="submission" date="2020-07" db="EMBL/GenBank/DDBJ databases">
        <authorList>
            <person name="Tarantini F.S."/>
            <person name="Hong K.W."/>
            <person name="Chan K.G."/>
        </authorList>
    </citation>
    <scope>NUCLEOTIDE SEQUENCE</scope>
    <source>
        <strain evidence="7">32-07</strain>
    </source>
</reference>
<feature type="domain" description="Methylamine utilisation protein MauE" evidence="6">
    <location>
        <begin position="6"/>
        <end position="135"/>
    </location>
</feature>
<gene>
    <name evidence="7" type="ORF">AGRA3207_001435</name>
</gene>
<accession>A0ABX8QPF8</accession>
<keyword evidence="4 5" id="KW-0472">Membrane</keyword>
<feature type="transmembrane region" description="Helical" evidence="5">
    <location>
        <begin position="116"/>
        <end position="136"/>
    </location>
</feature>
<keyword evidence="3 5" id="KW-1133">Transmembrane helix</keyword>
<protein>
    <recommendedName>
        <fullName evidence="6">Methylamine utilisation protein MauE domain-containing protein</fullName>
    </recommendedName>
</protein>
<evidence type="ECO:0000313" key="7">
    <source>
        <dbReference type="EMBL" id="QXJ20680.1"/>
    </source>
</evidence>
<dbReference type="EMBL" id="CP059572">
    <property type="protein sequence ID" value="QXJ20680.1"/>
    <property type="molecule type" value="Genomic_DNA"/>
</dbReference>
<evidence type="ECO:0000313" key="8">
    <source>
        <dbReference type="Proteomes" id="UP001049518"/>
    </source>
</evidence>
<name>A0ABX8QPF8_9ACTN</name>
<feature type="transmembrane region" description="Helical" evidence="5">
    <location>
        <begin position="148"/>
        <end position="170"/>
    </location>
</feature>
<dbReference type="Pfam" id="PF07291">
    <property type="entry name" value="MauE"/>
    <property type="match status" value="1"/>
</dbReference>
<evidence type="ECO:0000256" key="2">
    <source>
        <dbReference type="ARBA" id="ARBA00022692"/>
    </source>
</evidence>
<evidence type="ECO:0000256" key="5">
    <source>
        <dbReference type="SAM" id="Phobius"/>
    </source>
</evidence>
<evidence type="ECO:0000256" key="1">
    <source>
        <dbReference type="ARBA" id="ARBA00004141"/>
    </source>
</evidence>
<evidence type="ECO:0000259" key="6">
    <source>
        <dbReference type="Pfam" id="PF07291"/>
    </source>
</evidence>
<dbReference type="Proteomes" id="UP001049518">
    <property type="component" value="Chromosome"/>
</dbReference>
<sequence length="176" mass="17272">MTVLLAGIAAVTVPLILMGSVFGQVRRPRVLPSALRAQGVLPVSLAVPAAMVVIAAEAVAGASAAIALPLGLDGTFRAASAASALILAAYAVYAAYVARTRQDVPCGCAGDDGTPMTGWVAGRAAALAGLALAGAAHGLPDGTSGSEMSVIVAAGLGFAVILWTLPHAMIERSTAG</sequence>
<dbReference type="InterPro" id="IPR009908">
    <property type="entry name" value="Methylamine_util_MauE"/>
</dbReference>
<feature type="transmembrane region" description="Helical" evidence="5">
    <location>
        <begin position="75"/>
        <end position="96"/>
    </location>
</feature>
<proteinExistence type="predicted"/>
<keyword evidence="2 5" id="KW-0812">Transmembrane</keyword>
<dbReference type="RefSeq" id="WP_231333774.1">
    <property type="nucleotide sequence ID" value="NZ_CP059572.1"/>
</dbReference>
<evidence type="ECO:0000256" key="4">
    <source>
        <dbReference type="ARBA" id="ARBA00023136"/>
    </source>
</evidence>
<feature type="transmembrane region" description="Helical" evidence="5">
    <location>
        <begin position="47"/>
        <end position="68"/>
    </location>
</feature>
<organism evidence="7 8">
    <name type="scientific">Actinomadura graeca</name>
    <dbReference type="NCBI Taxonomy" id="2750812"/>
    <lineage>
        <taxon>Bacteria</taxon>
        <taxon>Bacillati</taxon>
        <taxon>Actinomycetota</taxon>
        <taxon>Actinomycetes</taxon>
        <taxon>Streptosporangiales</taxon>
        <taxon>Thermomonosporaceae</taxon>
        <taxon>Actinomadura</taxon>
    </lineage>
</organism>
<comment type="subcellular location">
    <subcellularLocation>
        <location evidence="1">Membrane</location>
        <topology evidence="1">Multi-pass membrane protein</topology>
    </subcellularLocation>
</comment>